<reference evidence="1 2" key="1">
    <citation type="submission" date="2014-04" db="EMBL/GenBank/DDBJ databases">
        <authorList>
            <consortium name="DOE Joint Genome Institute"/>
            <person name="Kuo A."/>
            <person name="Gay G."/>
            <person name="Dore J."/>
            <person name="Kohler A."/>
            <person name="Nagy L.G."/>
            <person name="Floudas D."/>
            <person name="Copeland A."/>
            <person name="Barry K.W."/>
            <person name="Cichocki N."/>
            <person name="Veneault-Fourrey C."/>
            <person name="LaButti K."/>
            <person name="Lindquist E.A."/>
            <person name="Lipzen A."/>
            <person name="Lundell T."/>
            <person name="Morin E."/>
            <person name="Murat C."/>
            <person name="Sun H."/>
            <person name="Tunlid A."/>
            <person name="Henrissat B."/>
            <person name="Grigoriev I.V."/>
            <person name="Hibbett D.S."/>
            <person name="Martin F."/>
            <person name="Nordberg H.P."/>
            <person name="Cantor M.N."/>
            <person name="Hua S.X."/>
        </authorList>
    </citation>
    <scope>NUCLEOTIDE SEQUENCE [LARGE SCALE GENOMIC DNA]</scope>
    <source>
        <strain evidence="2">h7</strain>
    </source>
</reference>
<dbReference type="HOGENOM" id="CLU_2413490_0_0_1"/>
<protein>
    <submittedName>
        <fullName evidence="1">Uncharacterized protein</fullName>
    </submittedName>
</protein>
<organism evidence="1 2">
    <name type="scientific">Hebeloma cylindrosporum</name>
    <dbReference type="NCBI Taxonomy" id="76867"/>
    <lineage>
        <taxon>Eukaryota</taxon>
        <taxon>Fungi</taxon>
        <taxon>Dikarya</taxon>
        <taxon>Basidiomycota</taxon>
        <taxon>Agaricomycotina</taxon>
        <taxon>Agaricomycetes</taxon>
        <taxon>Agaricomycetidae</taxon>
        <taxon>Agaricales</taxon>
        <taxon>Agaricineae</taxon>
        <taxon>Hymenogastraceae</taxon>
        <taxon>Hebeloma</taxon>
    </lineage>
</organism>
<proteinExistence type="predicted"/>
<dbReference type="EMBL" id="KN831778">
    <property type="protein sequence ID" value="KIM42431.1"/>
    <property type="molecule type" value="Genomic_DNA"/>
</dbReference>
<sequence length="92" mass="10336">MTFKPRGKRIPPIRACNVGSFSCGVRRRATSLISFFTRFRPRGERHSPIHSGNHRSCRASSTSRYLSSSECTEVTLFPNTAAPRRANPPTRT</sequence>
<name>A0A0C3CFM7_HEBCY</name>
<dbReference type="AlphaFoldDB" id="A0A0C3CFM7"/>
<keyword evidence="2" id="KW-1185">Reference proteome</keyword>
<gene>
    <name evidence="1" type="ORF">M413DRAFT_133853</name>
</gene>
<reference evidence="2" key="2">
    <citation type="submission" date="2015-01" db="EMBL/GenBank/DDBJ databases">
        <title>Evolutionary Origins and Diversification of the Mycorrhizal Mutualists.</title>
        <authorList>
            <consortium name="DOE Joint Genome Institute"/>
            <consortium name="Mycorrhizal Genomics Consortium"/>
            <person name="Kohler A."/>
            <person name="Kuo A."/>
            <person name="Nagy L.G."/>
            <person name="Floudas D."/>
            <person name="Copeland A."/>
            <person name="Barry K.W."/>
            <person name="Cichocki N."/>
            <person name="Veneault-Fourrey C."/>
            <person name="LaButti K."/>
            <person name="Lindquist E.A."/>
            <person name="Lipzen A."/>
            <person name="Lundell T."/>
            <person name="Morin E."/>
            <person name="Murat C."/>
            <person name="Riley R."/>
            <person name="Ohm R."/>
            <person name="Sun H."/>
            <person name="Tunlid A."/>
            <person name="Henrissat B."/>
            <person name="Grigoriev I.V."/>
            <person name="Hibbett D.S."/>
            <person name="Martin F."/>
        </authorList>
    </citation>
    <scope>NUCLEOTIDE SEQUENCE [LARGE SCALE GENOMIC DNA]</scope>
    <source>
        <strain evidence="2">h7</strain>
    </source>
</reference>
<dbReference type="Proteomes" id="UP000053424">
    <property type="component" value="Unassembled WGS sequence"/>
</dbReference>
<evidence type="ECO:0000313" key="2">
    <source>
        <dbReference type="Proteomes" id="UP000053424"/>
    </source>
</evidence>
<evidence type="ECO:0000313" key="1">
    <source>
        <dbReference type="EMBL" id="KIM42431.1"/>
    </source>
</evidence>
<accession>A0A0C3CFM7</accession>